<sequence>MKSNTTGLTQEELLMSWWEGQGEVPNEYSNNGRRKILSLLDLMDVLLLATPTLKLQYFDGGRTEEVVRYCEREEGGVAYIDVKTLHNSLINELSGLQGAAALSQKPYILKWL</sequence>
<protein>
    <submittedName>
        <fullName evidence="1">Uncharacterized protein</fullName>
    </submittedName>
</protein>
<dbReference type="STRING" id="400682.A0A1X7UPB9"/>
<dbReference type="AlphaFoldDB" id="A0A1X7UPB9"/>
<proteinExistence type="predicted"/>
<dbReference type="InParanoid" id="A0A1X7UPB9"/>
<dbReference type="OrthoDB" id="2019644at2759"/>
<reference evidence="1" key="1">
    <citation type="submission" date="2017-05" db="UniProtKB">
        <authorList>
            <consortium name="EnsemblMetazoa"/>
        </authorList>
    </citation>
    <scope>IDENTIFICATION</scope>
</reference>
<dbReference type="EnsemblMetazoa" id="Aqu2.1.29364_001">
    <property type="protein sequence ID" value="Aqu2.1.29364_001"/>
    <property type="gene ID" value="Aqu2.1.29364"/>
</dbReference>
<evidence type="ECO:0000313" key="1">
    <source>
        <dbReference type="EnsemblMetazoa" id="Aqu2.1.29364_001"/>
    </source>
</evidence>
<name>A0A1X7UPB9_AMPQE</name>
<organism evidence="1">
    <name type="scientific">Amphimedon queenslandica</name>
    <name type="common">Sponge</name>
    <dbReference type="NCBI Taxonomy" id="400682"/>
    <lineage>
        <taxon>Eukaryota</taxon>
        <taxon>Metazoa</taxon>
        <taxon>Porifera</taxon>
        <taxon>Demospongiae</taxon>
        <taxon>Heteroscleromorpha</taxon>
        <taxon>Haplosclerida</taxon>
        <taxon>Niphatidae</taxon>
        <taxon>Amphimedon</taxon>
    </lineage>
</organism>
<accession>A0A1X7UPB9</accession>